<reference evidence="3" key="1">
    <citation type="submission" date="2022-11" db="UniProtKB">
        <authorList>
            <consortium name="WormBaseParasite"/>
        </authorList>
    </citation>
    <scope>IDENTIFICATION</scope>
</reference>
<name>A0A915HQ82_ROMCU</name>
<organism evidence="2 3">
    <name type="scientific">Romanomermis culicivorax</name>
    <name type="common">Nematode worm</name>
    <dbReference type="NCBI Taxonomy" id="13658"/>
    <lineage>
        <taxon>Eukaryota</taxon>
        <taxon>Metazoa</taxon>
        <taxon>Ecdysozoa</taxon>
        <taxon>Nematoda</taxon>
        <taxon>Enoplea</taxon>
        <taxon>Dorylaimia</taxon>
        <taxon>Mermithida</taxon>
        <taxon>Mermithoidea</taxon>
        <taxon>Mermithidae</taxon>
        <taxon>Romanomermis</taxon>
    </lineage>
</organism>
<feature type="compositionally biased region" description="Polar residues" evidence="1">
    <location>
        <begin position="64"/>
        <end position="73"/>
    </location>
</feature>
<sequence>MRKRIDIKRAENIRTGRNYRQTDGIGKGKDSGRSRKWEKGTERKPNEKNEQERRFINAKRDIKTTIQTGHMMQ</sequence>
<dbReference type="WBParaSite" id="nRc.2.0.1.t03879-RA">
    <property type="protein sequence ID" value="nRc.2.0.1.t03879-RA"/>
    <property type="gene ID" value="nRc.2.0.1.g03879"/>
</dbReference>
<evidence type="ECO:0000256" key="1">
    <source>
        <dbReference type="SAM" id="MobiDB-lite"/>
    </source>
</evidence>
<accession>A0A915HQ82</accession>
<evidence type="ECO:0000313" key="3">
    <source>
        <dbReference type="WBParaSite" id="nRc.2.0.1.t03879-RA"/>
    </source>
</evidence>
<keyword evidence="2" id="KW-1185">Reference proteome</keyword>
<evidence type="ECO:0000313" key="2">
    <source>
        <dbReference type="Proteomes" id="UP000887565"/>
    </source>
</evidence>
<dbReference type="Proteomes" id="UP000887565">
    <property type="component" value="Unplaced"/>
</dbReference>
<feature type="region of interest" description="Disordered" evidence="1">
    <location>
        <begin position="1"/>
        <end position="73"/>
    </location>
</feature>
<dbReference type="AlphaFoldDB" id="A0A915HQ82"/>
<proteinExistence type="predicted"/>
<protein>
    <submittedName>
        <fullName evidence="3">Uncharacterized protein</fullName>
    </submittedName>
</protein>
<feature type="compositionally biased region" description="Basic and acidic residues" evidence="1">
    <location>
        <begin position="26"/>
        <end position="63"/>
    </location>
</feature>